<organism evidence="1 2">
    <name type="scientific">Rhizobium etli bv. mimosae str. IE4771</name>
    <dbReference type="NCBI Taxonomy" id="1432050"/>
    <lineage>
        <taxon>Bacteria</taxon>
        <taxon>Pseudomonadati</taxon>
        <taxon>Pseudomonadota</taxon>
        <taxon>Alphaproteobacteria</taxon>
        <taxon>Hyphomicrobiales</taxon>
        <taxon>Rhizobiaceae</taxon>
        <taxon>Rhizobium/Agrobacterium group</taxon>
        <taxon>Rhizobium</taxon>
    </lineage>
</organism>
<reference evidence="1 2" key="1">
    <citation type="submission" date="2013-12" db="EMBL/GenBank/DDBJ databases">
        <title>Complete genome sequence of Rhizobium etli bv. mimosae IE4771.</title>
        <authorList>
            <person name="Bustos P."/>
            <person name="Santamaria R.I."/>
            <person name="Lozano L."/>
            <person name="Ormeno-Orrillo E."/>
            <person name="Rogel M.A."/>
            <person name="Romero D."/>
            <person name="Cevallos M.A."/>
            <person name="Martinez-Romero E."/>
            <person name="Gonzalez V."/>
        </authorList>
    </citation>
    <scope>NUCLEOTIDE SEQUENCE [LARGE SCALE GENOMIC DNA]</scope>
    <source>
        <strain evidence="1 2">IE4771</strain>
        <plasmid evidence="2">Plasmid pRetIE4771b</plasmid>
    </source>
</reference>
<dbReference type="AlphaFoldDB" id="A0A060I3S1"/>
<dbReference type="HOGENOM" id="CLU_2466821_0_0_5"/>
<gene>
    <name evidence="1" type="ORF">IE4771_PB00068</name>
</gene>
<accession>A0A060I3S1</accession>
<name>A0A060I3S1_RHIET</name>
<dbReference type="KEGG" id="rei:IE4771_PB00068"/>
<evidence type="ECO:0000313" key="1">
    <source>
        <dbReference type="EMBL" id="AIC29803.1"/>
    </source>
</evidence>
<keyword evidence="1" id="KW-0614">Plasmid</keyword>
<dbReference type="EMBL" id="CP006988">
    <property type="protein sequence ID" value="AIC29803.1"/>
    <property type="molecule type" value="Genomic_DNA"/>
</dbReference>
<evidence type="ECO:0000313" key="2">
    <source>
        <dbReference type="Proteomes" id="UP000027180"/>
    </source>
</evidence>
<protein>
    <submittedName>
        <fullName evidence="1">Uncharacterized protein</fullName>
    </submittedName>
</protein>
<dbReference type="Proteomes" id="UP000027180">
    <property type="component" value="Plasmid pRetIE4771b"/>
</dbReference>
<sequence length="88" mass="9534">MGTEHRLTFGSAGLSMSLIRTPGTASPLSALASRFARPKIRLSFGFLIRFLDPFRPDRDAHAARPRNEAAFGGLFACRVSRAETRAGA</sequence>
<geneLocation type="plasmid" evidence="1 2">
    <name>pRetIE4771b</name>
</geneLocation>
<proteinExistence type="predicted"/>